<organism evidence="2 3">
    <name type="scientific">Hermanssonia centrifuga</name>
    <dbReference type="NCBI Taxonomy" id="98765"/>
    <lineage>
        <taxon>Eukaryota</taxon>
        <taxon>Fungi</taxon>
        <taxon>Dikarya</taxon>
        <taxon>Basidiomycota</taxon>
        <taxon>Agaricomycotina</taxon>
        <taxon>Agaricomycetes</taxon>
        <taxon>Polyporales</taxon>
        <taxon>Meruliaceae</taxon>
        <taxon>Hermanssonia</taxon>
    </lineage>
</organism>
<feature type="region of interest" description="Disordered" evidence="1">
    <location>
        <begin position="29"/>
        <end position="131"/>
    </location>
</feature>
<accession>A0A2R6PJ99</accession>
<feature type="compositionally biased region" description="Acidic residues" evidence="1">
    <location>
        <begin position="91"/>
        <end position="117"/>
    </location>
</feature>
<gene>
    <name evidence="2" type="ORF">PHLCEN_2v4720</name>
</gene>
<dbReference type="AlphaFoldDB" id="A0A2R6PJ99"/>
<dbReference type="EMBL" id="MLYV02000470">
    <property type="protein sequence ID" value="PSR92438.1"/>
    <property type="molecule type" value="Genomic_DNA"/>
</dbReference>
<feature type="compositionally biased region" description="Acidic residues" evidence="1">
    <location>
        <begin position="47"/>
        <end position="76"/>
    </location>
</feature>
<sequence>MFMQYLGNGVGHWVTQFLTDCLTALAVDEDKTNEEPDETDSLGVPQETEEVPEPDMNEDDERDDEDAGQQDDEDGENNYGYDGIMPSHEDDTSDGSVDDGDADEGDLGPEDGEDEIAEGDKLEEAEGFAPL</sequence>
<comment type="caution">
    <text evidence="2">The sequence shown here is derived from an EMBL/GenBank/DDBJ whole genome shotgun (WGS) entry which is preliminary data.</text>
</comment>
<evidence type="ECO:0000256" key="1">
    <source>
        <dbReference type="SAM" id="MobiDB-lite"/>
    </source>
</evidence>
<proteinExistence type="predicted"/>
<protein>
    <submittedName>
        <fullName evidence="2">Uncharacterized protein</fullName>
    </submittedName>
</protein>
<dbReference type="Proteomes" id="UP000186601">
    <property type="component" value="Unassembled WGS sequence"/>
</dbReference>
<reference evidence="2 3" key="1">
    <citation type="submission" date="2018-02" db="EMBL/GenBank/DDBJ databases">
        <title>Genome sequence of the basidiomycete white-rot fungus Phlebia centrifuga.</title>
        <authorList>
            <person name="Granchi Z."/>
            <person name="Peng M."/>
            <person name="de Vries R.P."/>
            <person name="Hilden K."/>
            <person name="Makela M.R."/>
            <person name="Grigoriev I."/>
            <person name="Riley R."/>
        </authorList>
    </citation>
    <scope>NUCLEOTIDE SEQUENCE [LARGE SCALE GENOMIC DNA]</scope>
    <source>
        <strain evidence="2 3">FBCC195</strain>
    </source>
</reference>
<name>A0A2R6PJ99_9APHY</name>
<evidence type="ECO:0000313" key="2">
    <source>
        <dbReference type="EMBL" id="PSR92438.1"/>
    </source>
</evidence>
<evidence type="ECO:0000313" key="3">
    <source>
        <dbReference type="Proteomes" id="UP000186601"/>
    </source>
</evidence>
<keyword evidence="3" id="KW-1185">Reference proteome</keyword>